<dbReference type="Proteomes" id="UP000214344">
    <property type="component" value="Segment"/>
</dbReference>
<dbReference type="EMBL" id="DQ837165">
    <property type="protein sequence ID" value="ABI35714.1"/>
    <property type="molecule type" value="Genomic_DNA"/>
</dbReference>
<dbReference type="RefSeq" id="YP_874223.1">
    <property type="nucleotide sequence ID" value="NC_008586.1"/>
</dbReference>
<dbReference type="KEGG" id="vg:5176478"/>
<organism evidence="1 3">
    <name type="scientific">Ectropis obliqua nucleopolyhedrovirus</name>
    <dbReference type="NCBI Taxonomy" id="59376"/>
    <lineage>
        <taxon>Viruses</taxon>
        <taxon>Viruses incertae sedis</taxon>
        <taxon>Naldaviricetes</taxon>
        <taxon>Lefavirales</taxon>
        <taxon>Baculoviridae</taxon>
        <taxon>Alphabaculovirus</taxon>
        <taxon>Alphabaculovirus ecobliquae</taxon>
    </lineage>
</organism>
<reference evidence="1 3" key="1">
    <citation type="journal article" date="2006" name="J. Microbiol.">
        <title>Morphological, phylogenetic and biological characteristics of Ectropis obliqua single-nucleocapsid nucleopolyhedrovirus.</title>
        <authorList>
            <person name="Ma X.C."/>
            <person name="Xu H.J."/>
            <person name="Tang M.J."/>
            <person name="Xiao Q."/>
            <person name="Hong J."/>
            <person name="Zhang C.X."/>
        </authorList>
    </citation>
    <scope>NUCLEOTIDE SEQUENCE [LARGE SCALE GENOMIC DNA]</scope>
    <source>
        <strain evidence="1 3">A1</strain>
    </source>
</reference>
<sequence>MKNRYTTCTMCKINIYLYKKYSNKIAVDIFFNKYRGINKNNKIYCLQCYNYIFVRRFRCNN</sequence>
<dbReference type="OrthoDB" id="24008at10239"/>
<evidence type="ECO:0000313" key="3">
    <source>
        <dbReference type="Proteomes" id="UP000214344"/>
    </source>
</evidence>
<dbReference type="EMBL" id="MZ394738">
    <property type="protein sequence ID" value="QWV59703.1"/>
    <property type="molecule type" value="Genomic_DNA"/>
</dbReference>
<gene>
    <name evidence="2" type="ORF">QF4000117</name>
</gene>
<reference evidence="2" key="4">
    <citation type="submission" date="2021-06" db="EMBL/GenBank/DDBJ databases">
        <authorList>
            <person name="Xiao Q."/>
            <person name="Zhang X.X."/>
            <person name="Tang M.J."/>
        </authorList>
    </citation>
    <scope>NUCLEOTIDE SEQUENCE</scope>
    <source>
        <strain evidence="2">QF4</strain>
    </source>
</reference>
<protein>
    <submittedName>
        <fullName evidence="1">Uncharacterized protein</fullName>
    </submittedName>
</protein>
<keyword evidence="3" id="KW-1185">Reference proteome</keyword>
<proteinExistence type="predicted"/>
<reference evidence="1 3" key="3">
    <citation type="journal article" date="2007" name="Virology">
        <title>Genome sequence and organization of a nucleopolyhedrovirus that infects the tea looper caterpillar, Ectropis obliqua.</title>
        <authorList>
            <person name="Ma X.C."/>
            <person name="Shang J.Y."/>
            <person name="Yang Z.N."/>
            <person name="Bao Y.Y."/>
            <person name="Xiao Q."/>
            <person name="Zhang C.X."/>
        </authorList>
    </citation>
    <scope>NUCLEOTIDE SEQUENCE [LARGE SCALE GENOMIC DNA]</scope>
    <source>
        <strain evidence="1 3">A1</strain>
    </source>
</reference>
<evidence type="ECO:0000313" key="2">
    <source>
        <dbReference type="EMBL" id="QWV59703.1"/>
    </source>
</evidence>
<name>A0EYT3_9ABAC</name>
<reference evidence="1" key="2">
    <citation type="submission" date="2006-07" db="EMBL/GenBank/DDBJ databases">
        <authorList>
            <person name="Zhang C.-X."/>
            <person name="Yang Z.-N."/>
            <person name="Ma X.-C."/>
            <person name="Xiao Q."/>
        </authorList>
    </citation>
    <scope>NUCLEOTIDE SEQUENCE</scope>
    <source>
        <strain evidence="1">A1</strain>
    </source>
</reference>
<accession>A0EYT3</accession>
<evidence type="ECO:0000313" key="1">
    <source>
        <dbReference type="EMBL" id="ABI35714.1"/>
    </source>
</evidence>